<evidence type="ECO:0000313" key="1">
    <source>
        <dbReference type="EMBL" id="KEZ53136.1"/>
    </source>
</evidence>
<keyword evidence="2" id="KW-1185">Reference proteome</keyword>
<accession>A0A084H0M4</accession>
<protein>
    <submittedName>
        <fullName evidence="1">Uncharacterized protein</fullName>
    </submittedName>
</protein>
<dbReference type="EMBL" id="JNVC02000003">
    <property type="protein sequence ID" value="KEZ53136.1"/>
    <property type="molecule type" value="Genomic_DNA"/>
</dbReference>
<organism evidence="1 2">
    <name type="scientific">Metabacillus indicus</name>
    <name type="common">Bacillus indicus</name>
    <dbReference type="NCBI Taxonomy" id="246786"/>
    <lineage>
        <taxon>Bacteria</taxon>
        <taxon>Bacillati</taxon>
        <taxon>Bacillota</taxon>
        <taxon>Bacilli</taxon>
        <taxon>Bacillales</taxon>
        <taxon>Bacillaceae</taxon>
        <taxon>Metabacillus</taxon>
    </lineage>
</organism>
<dbReference type="STRING" id="246786.GS18_0207485"/>
<evidence type="ECO:0000313" key="2">
    <source>
        <dbReference type="Proteomes" id="UP000028549"/>
    </source>
</evidence>
<sequence length="103" mass="12252">MKHFEFSSRLGIYIPRIEVEWEKLTKQEQESILMQWENIRGHIPDQIAAIETVINQKQAALDSEDDFTVSCRLNSEISEHASVINDLWLWFRQNQHVSERMHT</sequence>
<dbReference type="AlphaFoldDB" id="A0A084H0M4"/>
<proteinExistence type="predicted"/>
<name>A0A084H0M4_METID</name>
<gene>
    <name evidence="1" type="ORF">GS18_0207485</name>
</gene>
<dbReference type="Proteomes" id="UP000028549">
    <property type="component" value="Unassembled WGS sequence"/>
</dbReference>
<comment type="caution">
    <text evidence="1">The sequence shown here is derived from an EMBL/GenBank/DDBJ whole genome shotgun (WGS) entry which is preliminary data.</text>
</comment>
<reference evidence="1 2" key="1">
    <citation type="journal article" date="2005" name="Int. J. Syst. Evol. Microbiol.">
        <title>Bacillus cibi sp. nov., isolated from jeotgal, a traditional Korean fermented seafood.</title>
        <authorList>
            <person name="Yoon J.H."/>
            <person name="Lee C.H."/>
            <person name="Oh T.K."/>
        </authorList>
    </citation>
    <scope>NUCLEOTIDE SEQUENCE [LARGE SCALE GENOMIC DNA]</scope>
    <source>
        <strain evidence="1 2">DSM 16189</strain>
    </source>
</reference>